<dbReference type="Pfam" id="PF14529">
    <property type="entry name" value="Exo_endo_phos_2"/>
    <property type="match status" value="1"/>
</dbReference>
<dbReference type="Gene3D" id="3.60.10.10">
    <property type="entry name" value="Endonuclease/exonuclease/phosphatase"/>
    <property type="match status" value="1"/>
</dbReference>
<evidence type="ECO:0000313" key="2">
    <source>
        <dbReference type="EMBL" id="KAK3096157.1"/>
    </source>
</evidence>
<dbReference type="PANTHER" id="PTHR33395:SF22">
    <property type="entry name" value="REVERSE TRANSCRIPTASE DOMAIN-CONTAINING PROTEIN"/>
    <property type="match status" value="1"/>
</dbReference>
<reference evidence="2" key="1">
    <citation type="submission" date="2019-08" db="EMBL/GenBank/DDBJ databases">
        <title>The improved chromosome-level genome for the pearl oyster Pinctada fucata martensii using PacBio sequencing and Hi-C.</title>
        <authorList>
            <person name="Zheng Z."/>
        </authorList>
    </citation>
    <scope>NUCLEOTIDE SEQUENCE</scope>
    <source>
        <strain evidence="2">ZZ-2019</strain>
        <tissue evidence="2">Adductor muscle</tissue>
    </source>
</reference>
<sequence length="197" mass="22251">MINDNAQHTRGIAIYDRNEPVAEEVQITGDFIDCVWCKIKLSGGGTLLTGCVNKSPSSSEENLTNLKNMIVAAAQGKDFTHLLIMGDFLYYPNINWTTWSSSGDKDGEKFIEVIRDCYLHQRVDKNTRARIGCEPSVLDLIFTNEVEMVEGITYCDPLGHSDHCALDFTFLCYNLRRKIPTRDGISIKATTIRYQMN</sequence>
<evidence type="ECO:0000313" key="3">
    <source>
        <dbReference type="Proteomes" id="UP001186944"/>
    </source>
</evidence>
<comment type="caution">
    <text evidence="2">The sequence shown here is derived from an EMBL/GenBank/DDBJ whole genome shotgun (WGS) entry which is preliminary data.</text>
</comment>
<proteinExistence type="predicted"/>
<gene>
    <name evidence="2" type="ORF">FSP39_023862</name>
</gene>
<accession>A0AA88Y0R9</accession>
<dbReference type="InterPro" id="IPR036691">
    <property type="entry name" value="Endo/exonu/phosph_ase_sf"/>
</dbReference>
<evidence type="ECO:0000259" key="1">
    <source>
        <dbReference type="Pfam" id="PF14529"/>
    </source>
</evidence>
<dbReference type="PANTHER" id="PTHR33395">
    <property type="entry name" value="TRANSCRIPTASE, PUTATIVE-RELATED-RELATED"/>
    <property type="match status" value="1"/>
</dbReference>
<feature type="domain" description="Endonuclease/exonuclease/phosphatase" evidence="1">
    <location>
        <begin position="59"/>
        <end position="165"/>
    </location>
</feature>
<keyword evidence="3" id="KW-1185">Reference proteome</keyword>
<dbReference type="SUPFAM" id="SSF56219">
    <property type="entry name" value="DNase I-like"/>
    <property type="match status" value="1"/>
</dbReference>
<dbReference type="Proteomes" id="UP001186944">
    <property type="component" value="Unassembled WGS sequence"/>
</dbReference>
<organism evidence="2 3">
    <name type="scientific">Pinctada imbricata</name>
    <name type="common">Atlantic pearl-oyster</name>
    <name type="synonym">Pinctada martensii</name>
    <dbReference type="NCBI Taxonomy" id="66713"/>
    <lineage>
        <taxon>Eukaryota</taxon>
        <taxon>Metazoa</taxon>
        <taxon>Spiralia</taxon>
        <taxon>Lophotrochozoa</taxon>
        <taxon>Mollusca</taxon>
        <taxon>Bivalvia</taxon>
        <taxon>Autobranchia</taxon>
        <taxon>Pteriomorphia</taxon>
        <taxon>Pterioida</taxon>
        <taxon>Pterioidea</taxon>
        <taxon>Pteriidae</taxon>
        <taxon>Pinctada</taxon>
    </lineage>
</organism>
<dbReference type="EMBL" id="VSWD01000008">
    <property type="protein sequence ID" value="KAK3096157.1"/>
    <property type="molecule type" value="Genomic_DNA"/>
</dbReference>
<dbReference type="InterPro" id="IPR005135">
    <property type="entry name" value="Endo/exonuclease/phosphatase"/>
</dbReference>
<dbReference type="GO" id="GO:0007508">
    <property type="term" value="P:larval heart development"/>
    <property type="evidence" value="ECO:0007669"/>
    <property type="project" value="TreeGrafter"/>
</dbReference>
<dbReference type="GO" id="GO:0061343">
    <property type="term" value="P:cell adhesion involved in heart morphogenesis"/>
    <property type="evidence" value="ECO:0007669"/>
    <property type="project" value="TreeGrafter"/>
</dbReference>
<dbReference type="AlphaFoldDB" id="A0AA88Y0R9"/>
<name>A0AA88Y0R9_PINIB</name>
<dbReference type="GO" id="GO:0003824">
    <property type="term" value="F:catalytic activity"/>
    <property type="evidence" value="ECO:0007669"/>
    <property type="project" value="InterPro"/>
</dbReference>
<protein>
    <recommendedName>
        <fullName evidence="1">Endonuclease/exonuclease/phosphatase domain-containing protein</fullName>
    </recommendedName>
</protein>
<dbReference type="GO" id="GO:0031012">
    <property type="term" value="C:extracellular matrix"/>
    <property type="evidence" value="ECO:0007669"/>
    <property type="project" value="TreeGrafter"/>
</dbReference>